<feature type="compositionally biased region" description="Polar residues" evidence="1">
    <location>
        <begin position="160"/>
        <end position="185"/>
    </location>
</feature>
<accession>A0A2G9RPS2</accession>
<feature type="region of interest" description="Disordered" evidence="1">
    <location>
        <begin position="80"/>
        <end position="212"/>
    </location>
</feature>
<evidence type="ECO:0000313" key="3">
    <source>
        <dbReference type="Proteomes" id="UP000228934"/>
    </source>
</evidence>
<dbReference type="EMBL" id="KV934477">
    <property type="protein sequence ID" value="PIO29854.1"/>
    <property type="molecule type" value="Genomic_DNA"/>
</dbReference>
<dbReference type="Proteomes" id="UP000228934">
    <property type="component" value="Unassembled WGS sequence"/>
</dbReference>
<name>A0A2G9RPS2_AQUCT</name>
<gene>
    <name evidence="2" type="ORF">AB205_0158820</name>
</gene>
<feature type="compositionally biased region" description="Low complexity" evidence="1">
    <location>
        <begin position="186"/>
        <end position="206"/>
    </location>
</feature>
<proteinExistence type="predicted"/>
<evidence type="ECO:0000313" key="2">
    <source>
        <dbReference type="EMBL" id="PIO29854.1"/>
    </source>
</evidence>
<feature type="compositionally biased region" description="Polar residues" evidence="1">
    <location>
        <begin position="80"/>
        <end position="101"/>
    </location>
</feature>
<reference evidence="3" key="1">
    <citation type="journal article" date="2017" name="Nat. Commun.">
        <title>The North American bullfrog draft genome provides insight into hormonal regulation of long noncoding RNA.</title>
        <authorList>
            <person name="Hammond S.A."/>
            <person name="Warren R.L."/>
            <person name="Vandervalk B.P."/>
            <person name="Kucuk E."/>
            <person name="Khan H."/>
            <person name="Gibb E.A."/>
            <person name="Pandoh P."/>
            <person name="Kirk H."/>
            <person name="Zhao Y."/>
            <person name="Jones M."/>
            <person name="Mungall A.J."/>
            <person name="Coope R."/>
            <person name="Pleasance S."/>
            <person name="Moore R.A."/>
            <person name="Holt R.A."/>
            <person name="Round J.M."/>
            <person name="Ohora S."/>
            <person name="Walle B.V."/>
            <person name="Veldhoen N."/>
            <person name="Helbing C.C."/>
            <person name="Birol I."/>
        </authorList>
    </citation>
    <scope>NUCLEOTIDE SEQUENCE [LARGE SCALE GENOMIC DNA]</scope>
</reference>
<evidence type="ECO:0000256" key="1">
    <source>
        <dbReference type="SAM" id="MobiDB-lite"/>
    </source>
</evidence>
<organism evidence="2 3">
    <name type="scientific">Aquarana catesbeiana</name>
    <name type="common">American bullfrog</name>
    <name type="synonym">Rana catesbeiana</name>
    <dbReference type="NCBI Taxonomy" id="8400"/>
    <lineage>
        <taxon>Eukaryota</taxon>
        <taxon>Metazoa</taxon>
        <taxon>Chordata</taxon>
        <taxon>Craniata</taxon>
        <taxon>Vertebrata</taxon>
        <taxon>Euteleostomi</taxon>
        <taxon>Amphibia</taxon>
        <taxon>Batrachia</taxon>
        <taxon>Anura</taxon>
        <taxon>Neobatrachia</taxon>
        <taxon>Ranoidea</taxon>
        <taxon>Ranidae</taxon>
        <taxon>Aquarana</taxon>
    </lineage>
</organism>
<dbReference type="AlphaFoldDB" id="A0A2G9RPS2"/>
<keyword evidence="3" id="KW-1185">Reference proteome</keyword>
<sequence>MMTLLCAQYEIELNEIDEIINKWYTEHDSLTNLPSFIDKELELREHIEQYIIEIINNKETKFSRDQSTYDMGFAYKWNQSTQSRQSTKTNNHPRQNTNTHVSDVCSISPVPSSQSTVYKDIENERVSKKRKGDSNTSFSDNINYAPAPTQEHESPVVHPKTSQPRLNTPHKSTKVTRGTCRSKTMGSMGSLSLPISSSSTMAPSIKSSKKACTAIKTAPPEEARTMGETCRA</sequence>
<protein>
    <submittedName>
        <fullName evidence="2">Uncharacterized protein</fullName>
    </submittedName>
</protein>